<keyword evidence="7 13" id="KW-0436">Ligase</keyword>
<comment type="subcellular location">
    <subcellularLocation>
        <location evidence="1 13">Cytoplasm</location>
    </subcellularLocation>
</comment>
<comment type="pathway">
    <text evidence="2 13">Cofactor biosynthesis; (R)-pantothenate biosynthesis; (R)-pantothenate from (R)-pantoate and beta-alanine: step 1/1.</text>
</comment>
<feature type="binding site" evidence="13">
    <location>
        <position position="67"/>
    </location>
    <ligand>
        <name>beta-alanine</name>
        <dbReference type="ChEBI" id="CHEBI:57966"/>
    </ligand>
</feature>
<dbReference type="GO" id="GO:0015940">
    <property type="term" value="P:pantothenate biosynthetic process"/>
    <property type="evidence" value="ECO:0007669"/>
    <property type="project" value="UniProtKB-UniRule"/>
</dbReference>
<feature type="binding site" evidence="13">
    <location>
        <begin position="36"/>
        <end position="43"/>
    </location>
    <ligand>
        <name>ATP</name>
        <dbReference type="ChEBI" id="CHEBI:30616"/>
    </ligand>
</feature>
<dbReference type="GO" id="GO:0004592">
    <property type="term" value="F:pantoate-beta-alanine ligase activity"/>
    <property type="evidence" value="ECO:0007669"/>
    <property type="project" value="UniProtKB-UniRule"/>
</dbReference>
<dbReference type="Gene3D" id="3.30.1300.10">
    <property type="entry name" value="Pantoate-beta-alanine ligase, C-terminal domain"/>
    <property type="match status" value="1"/>
</dbReference>
<evidence type="ECO:0000313" key="15">
    <source>
        <dbReference type="Proteomes" id="UP000640583"/>
    </source>
</evidence>
<evidence type="ECO:0000256" key="11">
    <source>
        <dbReference type="ARBA" id="ARBA00048258"/>
    </source>
</evidence>
<dbReference type="FunFam" id="3.40.50.620:FF:000114">
    <property type="entry name" value="Pantothenate synthetase"/>
    <property type="match status" value="1"/>
</dbReference>
<dbReference type="Proteomes" id="UP000640583">
    <property type="component" value="Unassembled WGS sequence"/>
</dbReference>
<comment type="caution">
    <text evidence="14">The sequence shown here is derived from an EMBL/GenBank/DDBJ whole genome shotgun (WGS) entry which is preliminary data.</text>
</comment>
<dbReference type="NCBIfam" id="TIGR00018">
    <property type="entry name" value="panC"/>
    <property type="match status" value="1"/>
</dbReference>
<dbReference type="PANTHER" id="PTHR21299">
    <property type="entry name" value="CYTIDYLATE KINASE/PANTOATE-BETA-ALANINE LIGASE"/>
    <property type="match status" value="1"/>
</dbReference>
<evidence type="ECO:0000256" key="5">
    <source>
        <dbReference type="ARBA" id="ARBA00014155"/>
    </source>
</evidence>
<dbReference type="UniPathway" id="UPA00028">
    <property type="reaction ID" value="UER00005"/>
</dbReference>
<proteinExistence type="inferred from homology"/>
<evidence type="ECO:0000256" key="6">
    <source>
        <dbReference type="ARBA" id="ARBA00022490"/>
    </source>
</evidence>
<evidence type="ECO:0000256" key="2">
    <source>
        <dbReference type="ARBA" id="ARBA00004990"/>
    </source>
</evidence>
<dbReference type="GO" id="GO:0005829">
    <property type="term" value="C:cytosol"/>
    <property type="evidence" value="ECO:0007669"/>
    <property type="project" value="TreeGrafter"/>
</dbReference>
<feature type="active site" description="Proton donor" evidence="13">
    <location>
        <position position="43"/>
    </location>
</feature>
<comment type="function">
    <text evidence="12 13">Catalyzes the condensation of pantoate with beta-alanine in an ATP-dependent reaction via a pantoyl-adenylate intermediate.</text>
</comment>
<dbReference type="RefSeq" id="WP_228848543.1">
    <property type="nucleotide sequence ID" value="NZ_JADCKQ010000005.1"/>
</dbReference>
<dbReference type="EMBL" id="JADCKQ010000005">
    <property type="protein sequence ID" value="MBI1493722.1"/>
    <property type="molecule type" value="Genomic_DNA"/>
</dbReference>
<dbReference type="GO" id="GO:0005524">
    <property type="term" value="F:ATP binding"/>
    <property type="evidence" value="ECO:0007669"/>
    <property type="project" value="UniProtKB-KW"/>
</dbReference>
<evidence type="ECO:0000256" key="1">
    <source>
        <dbReference type="ARBA" id="ARBA00004496"/>
    </source>
</evidence>
<feature type="binding site" evidence="13">
    <location>
        <begin position="153"/>
        <end position="156"/>
    </location>
    <ligand>
        <name>ATP</name>
        <dbReference type="ChEBI" id="CHEBI:30616"/>
    </ligand>
</feature>
<comment type="miscellaneous">
    <text evidence="13">The reaction proceeds by a bi uni uni bi ping pong mechanism.</text>
</comment>
<dbReference type="Gene3D" id="3.40.50.620">
    <property type="entry name" value="HUPs"/>
    <property type="match status" value="1"/>
</dbReference>
<organism evidence="14 15">
    <name type="scientific">Halocynthiibacter styelae</name>
    <dbReference type="NCBI Taxonomy" id="2761955"/>
    <lineage>
        <taxon>Bacteria</taxon>
        <taxon>Pseudomonadati</taxon>
        <taxon>Pseudomonadota</taxon>
        <taxon>Alphaproteobacteria</taxon>
        <taxon>Rhodobacterales</taxon>
        <taxon>Paracoccaceae</taxon>
        <taxon>Halocynthiibacter</taxon>
    </lineage>
</organism>
<dbReference type="EC" id="6.3.2.1" evidence="4 13"/>
<comment type="similarity">
    <text evidence="3 13">Belongs to the pantothenate synthetase family.</text>
</comment>
<accession>A0A8J7IEK5</accession>
<evidence type="ECO:0000256" key="4">
    <source>
        <dbReference type="ARBA" id="ARBA00012219"/>
    </source>
</evidence>
<dbReference type="HAMAP" id="MF_00158">
    <property type="entry name" value="PanC"/>
    <property type="match status" value="1"/>
</dbReference>
<evidence type="ECO:0000256" key="12">
    <source>
        <dbReference type="ARBA" id="ARBA00055042"/>
    </source>
</evidence>
<dbReference type="CDD" id="cd00560">
    <property type="entry name" value="PanC"/>
    <property type="match status" value="1"/>
</dbReference>
<evidence type="ECO:0000256" key="13">
    <source>
        <dbReference type="HAMAP-Rule" id="MF_00158"/>
    </source>
</evidence>
<feature type="binding site" evidence="13">
    <location>
        <position position="182"/>
    </location>
    <ligand>
        <name>ATP</name>
        <dbReference type="ChEBI" id="CHEBI:30616"/>
    </ligand>
</feature>
<evidence type="ECO:0000256" key="10">
    <source>
        <dbReference type="ARBA" id="ARBA00022840"/>
    </source>
</evidence>
<dbReference type="InterPro" id="IPR004821">
    <property type="entry name" value="Cyt_trans-like"/>
</dbReference>
<dbReference type="InterPro" id="IPR014729">
    <property type="entry name" value="Rossmann-like_a/b/a_fold"/>
</dbReference>
<dbReference type="SUPFAM" id="SSF52374">
    <property type="entry name" value="Nucleotidylyl transferase"/>
    <property type="match status" value="1"/>
</dbReference>
<keyword evidence="6 13" id="KW-0963">Cytoplasm</keyword>
<dbReference type="AlphaFoldDB" id="A0A8J7IEK5"/>
<dbReference type="Pfam" id="PF02569">
    <property type="entry name" value="Pantoate_ligase"/>
    <property type="match status" value="1"/>
</dbReference>
<evidence type="ECO:0000256" key="9">
    <source>
        <dbReference type="ARBA" id="ARBA00022741"/>
    </source>
</evidence>
<feature type="binding site" evidence="13">
    <location>
        <position position="159"/>
    </location>
    <ligand>
        <name>(R)-pantoate</name>
        <dbReference type="ChEBI" id="CHEBI:15980"/>
    </ligand>
</feature>
<evidence type="ECO:0000313" key="14">
    <source>
        <dbReference type="EMBL" id="MBI1493722.1"/>
    </source>
</evidence>
<dbReference type="InterPro" id="IPR042176">
    <property type="entry name" value="Pantoate_ligase_C"/>
</dbReference>
<dbReference type="PANTHER" id="PTHR21299:SF1">
    <property type="entry name" value="PANTOATE--BETA-ALANINE LIGASE"/>
    <property type="match status" value="1"/>
</dbReference>
<evidence type="ECO:0000256" key="8">
    <source>
        <dbReference type="ARBA" id="ARBA00022655"/>
    </source>
</evidence>
<keyword evidence="10 13" id="KW-0067">ATP-binding</keyword>
<evidence type="ECO:0000256" key="7">
    <source>
        <dbReference type="ARBA" id="ARBA00022598"/>
    </source>
</evidence>
<comment type="subunit">
    <text evidence="13">Homodimer.</text>
</comment>
<feature type="binding site" evidence="13">
    <location>
        <begin position="190"/>
        <end position="193"/>
    </location>
    <ligand>
        <name>ATP</name>
        <dbReference type="ChEBI" id="CHEBI:30616"/>
    </ligand>
</feature>
<feature type="binding site" evidence="13">
    <location>
        <position position="67"/>
    </location>
    <ligand>
        <name>(R)-pantoate</name>
        <dbReference type="ChEBI" id="CHEBI:15980"/>
    </ligand>
</feature>
<protein>
    <recommendedName>
        <fullName evidence="5 13">Pantothenate synthetase</fullName>
        <shortName evidence="13">PS</shortName>
        <ecNumber evidence="4 13">6.3.2.1</ecNumber>
    </recommendedName>
    <alternativeName>
        <fullName evidence="13">Pantoate--beta-alanine ligase</fullName>
    </alternativeName>
    <alternativeName>
        <fullName evidence="13">Pantoate-activating enzyme</fullName>
    </alternativeName>
</protein>
<keyword evidence="9 13" id="KW-0547">Nucleotide-binding</keyword>
<dbReference type="InterPro" id="IPR003721">
    <property type="entry name" value="Pantoate_ligase"/>
</dbReference>
<dbReference type="NCBIfam" id="TIGR00125">
    <property type="entry name" value="cyt_tran_rel"/>
    <property type="match status" value="1"/>
</dbReference>
<evidence type="ECO:0000256" key="3">
    <source>
        <dbReference type="ARBA" id="ARBA00009256"/>
    </source>
</evidence>
<keyword evidence="15" id="KW-1185">Reference proteome</keyword>
<comment type="catalytic activity">
    <reaction evidence="11 13">
        <text>(R)-pantoate + beta-alanine + ATP = (R)-pantothenate + AMP + diphosphate + H(+)</text>
        <dbReference type="Rhea" id="RHEA:10912"/>
        <dbReference type="ChEBI" id="CHEBI:15378"/>
        <dbReference type="ChEBI" id="CHEBI:15980"/>
        <dbReference type="ChEBI" id="CHEBI:29032"/>
        <dbReference type="ChEBI" id="CHEBI:30616"/>
        <dbReference type="ChEBI" id="CHEBI:33019"/>
        <dbReference type="ChEBI" id="CHEBI:57966"/>
        <dbReference type="ChEBI" id="CHEBI:456215"/>
        <dbReference type="EC" id="6.3.2.1"/>
    </reaction>
</comment>
<name>A0A8J7IEK5_9RHOB</name>
<reference evidence="14" key="1">
    <citation type="submission" date="2020-10" db="EMBL/GenBank/DDBJ databases">
        <title>Paenihalocynthiibacter styelae gen. nov., sp. nov., isolated from stalked sea squirt Styela clava.</title>
        <authorList>
            <person name="Kim Y.-O."/>
            <person name="Yoon J.-H."/>
        </authorList>
    </citation>
    <scope>NUCLEOTIDE SEQUENCE</scope>
    <source>
        <strain evidence="14">MYP1-1</strain>
    </source>
</reference>
<gene>
    <name evidence="13" type="primary">panC</name>
    <name evidence="14" type="ORF">H1D41_08765</name>
</gene>
<sequence>MTSQPPPRIIRGLDELRAITRAWKRAGETIGVVPTMGALHDGHLSLARAARQNCDRVIVTIFVNPKQFNNPEDLENYPRTEDDDARKLAPIGVDLIWVPDGEQMYPSDFATNVSVSGITDVMEGAHRPGHFDGVATVVAKLFLQTAADQAFFGEKDFQQLMIVTRMAKDLDIDIEVIGCPTVREDTGLAMSSRNLLLSDRAMMKAATLHEVMTDTVAALAEGAEFSTLQDAAKARLRAADFTEIEYFEIRARDDFAPLTTPTRPARLFAAAWMAGVRLIDNIDVPVKG</sequence>
<keyword evidence="8 13" id="KW-0566">Pantothenate biosynthesis</keyword>